<dbReference type="EMBL" id="KV011901">
    <property type="protein sequence ID" value="KZV25274.1"/>
    <property type="molecule type" value="Genomic_DNA"/>
</dbReference>
<dbReference type="Proteomes" id="UP000250235">
    <property type="component" value="Unassembled WGS sequence"/>
</dbReference>
<keyword evidence="3" id="KW-1185">Reference proteome</keyword>
<gene>
    <name evidence="2" type="ORF">F511_16179</name>
</gene>
<feature type="region of interest" description="Disordered" evidence="1">
    <location>
        <begin position="149"/>
        <end position="175"/>
    </location>
</feature>
<evidence type="ECO:0000256" key="1">
    <source>
        <dbReference type="SAM" id="MobiDB-lite"/>
    </source>
</evidence>
<name>A0A2Z7ATT6_9LAMI</name>
<evidence type="ECO:0000313" key="2">
    <source>
        <dbReference type="EMBL" id="KZV25274.1"/>
    </source>
</evidence>
<dbReference type="AlphaFoldDB" id="A0A2Z7ATT6"/>
<protein>
    <submittedName>
        <fullName evidence="2">Uncharacterized protein</fullName>
    </submittedName>
</protein>
<organism evidence="2 3">
    <name type="scientific">Dorcoceras hygrometricum</name>
    <dbReference type="NCBI Taxonomy" id="472368"/>
    <lineage>
        <taxon>Eukaryota</taxon>
        <taxon>Viridiplantae</taxon>
        <taxon>Streptophyta</taxon>
        <taxon>Embryophyta</taxon>
        <taxon>Tracheophyta</taxon>
        <taxon>Spermatophyta</taxon>
        <taxon>Magnoliopsida</taxon>
        <taxon>eudicotyledons</taxon>
        <taxon>Gunneridae</taxon>
        <taxon>Pentapetalae</taxon>
        <taxon>asterids</taxon>
        <taxon>lamiids</taxon>
        <taxon>Lamiales</taxon>
        <taxon>Gesneriaceae</taxon>
        <taxon>Didymocarpoideae</taxon>
        <taxon>Trichosporeae</taxon>
        <taxon>Loxocarpinae</taxon>
        <taxon>Dorcoceras</taxon>
    </lineage>
</organism>
<reference evidence="2 3" key="1">
    <citation type="journal article" date="2015" name="Proc. Natl. Acad. Sci. U.S.A.">
        <title>The resurrection genome of Boea hygrometrica: A blueprint for survival of dehydration.</title>
        <authorList>
            <person name="Xiao L."/>
            <person name="Yang G."/>
            <person name="Zhang L."/>
            <person name="Yang X."/>
            <person name="Zhao S."/>
            <person name="Ji Z."/>
            <person name="Zhou Q."/>
            <person name="Hu M."/>
            <person name="Wang Y."/>
            <person name="Chen M."/>
            <person name="Xu Y."/>
            <person name="Jin H."/>
            <person name="Xiao X."/>
            <person name="Hu G."/>
            <person name="Bao F."/>
            <person name="Hu Y."/>
            <person name="Wan P."/>
            <person name="Li L."/>
            <person name="Deng X."/>
            <person name="Kuang T."/>
            <person name="Xiang C."/>
            <person name="Zhu J.K."/>
            <person name="Oliver M.J."/>
            <person name="He Y."/>
        </authorList>
    </citation>
    <scope>NUCLEOTIDE SEQUENCE [LARGE SCALE GENOMIC DNA]</scope>
    <source>
        <strain evidence="3">cv. XS01</strain>
    </source>
</reference>
<proteinExistence type="predicted"/>
<feature type="region of interest" description="Disordered" evidence="1">
    <location>
        <begin position="84"/>
        <end position="110"/>
    </location>
</feature>
<evidence type="ECO:0000313" key="3">
    <source>
        <dbReference type="Proteomes" id="UP000250235"/>
    </source>
</evidence>
<accession>A0A2Z7ATT6</accession>
<feature type="compositionally biased region" description="Low complexity" evidence="1">
    <location>
        <begin position="97"/>
        <end position="109"/>
    </location>
</feature>
<sequence>MGRPGQARTKPRRKLAVATMPKHRRTCGRRRQCSARHNAARGIASSRDVWSMPVGVAPDYGATDCAMACWPSSDEHATICAASARRSGRPMAQQAPGSNQKSQGKSGSSRICVTLNGSGIQLAVGPQPLRLRNHNFGLAHRIMVKILETSPHDPRGSSGNQAGPGGVPAGRSPFP</sequence>